<feature type="domain" description="Xylose isomerase-like TIM barrel" evidence="1">
    <location>
        <begin position="25"/>
        <end position="171"/>
    </location>
</feature>
<evidence type="ECO:0000259" key="1">
    <source>
        <dbReference type="Pfam" id="PF01261"/>
    </source>
</evidence>
<accession>A0A381YX88</accession>
<dbReference type="InterPro" id="IPR036237">
    <property type="entry name" value="Xyl_isomerase-like_sf"/>
</dbReference>
<dbReference type="AlphaFoldDB" id="A0A381YX88"/>
<gene>
    <name evidence="2" type="ORF">METZ01_LOCUS134489</name>
</gene>
<evidence type="ECO:0000313" key="2">
    <source>
        <dbReference type="EMBL" id="SVA81635.1"/>
    </source>
</evidence>
<dbReference type="InterPro" id="IPR013022">
    <property type="entry name" value="Xyl_isomerase-like_TIM-brl"/>
</dbReference>
<dbReference type="Gene3D" id="3.20.20.150">
    <property type="entry name" value="Divalent-metal-dependent TIM barrel enzymes"/>
    <property type="match status" value="1"/>
</dbReference>
<dbReference type="PANTHER" id="PTHR12110">
    <property type="entry name" value="HYDROXYPYRUVATE ISOMERASE"/>
    <property type="match status" value="1"/>
</dbReference>
<dbReference type="InterPro" id="IPR050312">
    <property type="entry name" value="IolE/XylAMocC-like"/>
</dbReference>
<sequence>MSIGLCYYTFTHLGAQYDAYDLMNLADKHGLAGAEFPPEGCLPDLSEESLQKARQYAEDRGQYIVADGSIVETGMLRRLIPAAHGLGTPTLRVILSGILGGDRRPLAGTWDEYLQNCIRVLREVLPVAKEYGVSIAVENHSDATSRDLLRLCETLDSPHIGITLDTGNVLSVLEEPIGYATRLMP</sequence>
<dbReference type="Pfam" id="PF01261">
    <property type="entry name" value="AP_endonuc_2"/>
    <property type="match status" value="1"/>
</dbReference>
<reference evidence="2" key="1">
    <citation type="submission" date="2018-05" db="EMBL/GenBank/DDBJ databases">
        <authorList>
            <person name="Lanie J.A."/>
            <person name="Ng W.-L."/>
            <person name="Kazmierczak K.M."/>
            <person name="Andrzejewski T.M."/>
            <person name="Davidsen T.M."/>
            <person name="Wayne K.J."/>
            <person name="Tettelin H."/>
            <person name="Glass J.I."/>
            <person name="Rusch D."/>
            <person name="Podicherti R."/>
            <person name="Tsui H.-C.T."/>
            <person name="Winkler M.E."/>
        </authorList>
    </citation>
    <scope>NUCLEOTIDE SEQUENCE</scope>
</reference>
<feature type="non-terminal residue" evidence="2">
    <location>
        <position position="185"/>
    </location>
</feature>
<dbReference type="SUPFAM" id="SSF51658">
    <property type="entry name" value="Xylose isomerase-like"/>
    <property type="match status" value="1"/>
</dbReference>
<organism evidence="2">
    <name type="scientific">marine metagenome</name>
    <dbReference type="NCBI Taxonomy" id="408172"/>
    <lineage>
        <taxon>unclassified sequences</taxon>
        <taxon>metagenomes</taxon>
        <taxon>ecological metagenomes</taxon>
    </lineage>
</organism>
<protein>
    <recommendedName>
        <fullName evidence="1">Xylose isomerase-like TIM barrel domain-containing protein</fullName>
    </recommendedName>
</protein>
<proteinExistence type="predicted"/>
<dbReference type="PANTHER" id="PTHR12110:SF53">
    <property type="entry name" value="BLR5974 PROTEIN"/>
    <property type="match status" value="1"/>
</dbReference>
<name>A0A381YX88_9ZZZZ</name>
<dbReference type="EMBL" id="UINC01019293">
    <property type="protein sequence ID" value="SVA81635.1"/>
    <property type="molecule type" value="Genomic_DNA"/>
</dbReference>